<feature type="compositionally biased region" description="Pro residues" evidence="2">
    <location>
        <begin position="380"/>
        <end position="393"/>
    </location>
</feature>
<protein>
    <submittedName>
        <fullName evidence="5">LCP family protein</fullName>
    </submittedName>
</protein>
<evidence type="ECO:0000256" key="1">
    <source>
        <dbReference type="ARBA" id="ARBA00006068"/>
    </source>
</evidence>
<dbReference type="PANTHER" id="PTHR33392">
    <property type="entry name" value="POLYISOPRENYL-TEICHOIC ACID--PEPTIDOGLYCAN TEICHOIC ACID TRANSFERASE TAGU"/>
    <property type="match status" value="1"/>
</dbReference>
<proteinExistence type="inferred from homology"/>
<feature type="compositionally biased region" description="Low complexity" evidence="2">
    <location>
        <begin position="394"/>
        <end position="446"/>
    </location>
</feature>
<keyword evidence="3" id="KW-1133">Transmembrane helix</keyword>
<reference evidence="5" key="1">
    <citation type="submission" date="2024-07" db="EMBL/GenBank/DDBJ databases">
        <authorList>
            <person name="fu j."/>
        </authorList>
    </citation>
    <scope>NUCLEOTIDE SEQUENCE</scope>
    <source>
        <strain evidence="5">P10A9</strain>
    </source>
</reference>
<evidence type="ECO:0000256" key="3">
    <source>
        <dbReference type="SAM" id="Phobius"/>
    </source>
</evidence>
<dbReference type="PANTHER" id="PTHR33392:SF6">
    <property type="entry name" value="POLYISOPRENYL-TEICHOIC ACID--PEPTIDOGLYCAN TEICHOIC ACID TRANSFERASE TAGU"/>
    <property type="match status" value="1"/>
</dbReference>
<feature type="region of interest" description="Disordered" evidence="2">
    <location>
        <begin position="378"/>
        <end position="463"/>
    </location>
</feature>
<evidence type="ECO:0000313" key="5">
    <source>
        <dbReference type="EMBL" id="XDP45754.1"/>
    </source>
</evidence>
<accession>A0AB39L4A8</accession>
<keyword evidence="3" id="KW-0812">Transmembrane</keyword>
<evidence type="ECO:0000259" key="4">
    <source>
        <dbReference type="Pfam" id="PF03816"/>
    </source>
</evidence>
<comment type="similarity">
    <text evidence="1">Belongs to the LytR/CpsA/Psr (LCP) family.</text>
</comment>
<dbReference type="Gene3D" id="3.40.630.190">
    <property type="entry name" value="LCP protein"/>
    <property type="match status" value="1"/>
</dbReference>
<dbReference type="EMBL" id="CP163302">
    <property type="protein sequence ID" value="XDP45754.1"/>
    <property type="molecule type" value="Genomic_DNA"/>
</dbReference>
<dbReference type="NCBIfam" id="TIGR00350">
    <property type="entry name" value="lytR_cpsA_psr"/>
    <property type="match status" value="1"/>
</dbReference>
<feature type="domain" description="Cell envelope-related transcriptional attenuator" evidence="4">
    <location>
        <begin position="119"/>
        <end position="298"/>
    </location>
</feature>
<gene>
    <name evidence="5" type="ORF">AB5L97_01650</name>
</gene>
<dbReference type="AlphaFoldDB" id="A0AB39L4A8"/>
<name>A0AB39L4A8_9MICC</name>
<dbReference type="InterPro" id="IPR004474">
    <property type="entry name" value="LytR_CpsA_psr"/>
</dbReference>
<keyword evidence="3" id="KW-0472">Membrane</keyword>
<dbReference type="InterPro" id="IPR050922">
    <property type="entry name" value="LytR/CpsA/Psr_CW_biosynth"/>
</dbReference>
<dbReference type="KEGG" id="spue:AB5L97_01650"/>
<feature type="transmembrane region" description="Helical" evidence="3">
    <location>
        <begin position="21"/>
        <end position="42"/>
    </location>
</feature>
<dbReference type="RefSeq" id="WP_369046212.1">
    <property type="nucleotide sequence ID" value="NZ_CP163302.1"/>
</dbReference>
<feature type="compositionally biased region" description="Gly residues" evidence="2">
    <location>
        <begin position="454"/>
        <end position="463"/>
    </location>
</feature>
<dbReference type="Pfam" id="PF03816">
    <property type="entry name" value="LytR_cpsA_psr"/>
    <property type="match status" value="1"/>
</dbReference>
<organism evidence="5">
    <name type="scientific">Sinomonas puerhi</name>
    <dbReference type="NCBI Taxonomy" id="3238584"/>
    <lineage>
        <taxon>Bacteria</taxon>
        <taxon>Bacillati</taxon>
        <taxon>Actinomycetota</taxon>
        <taxon>Actinomycetes</taxon>
        <taxon>Micrococcales</taxon>
        <taxon>Micrococcaceae</taxon>
        <taxon>Sinomonas</taxon>
    </lineage>
</organism>
<sequence>MGEQARGTGRRFAPRRRRWPKVLAIVAIVVTLAAAGSAVYVAQLAARFNGNVRRSDALSRALTEQSASPSASAVPKLSKDTNVLIMGLDSRLDENGNPLPQDIQDALHAGDDSVGFYNANVLMLVHIPADGSQSTAVSIPRDDYVQTAGFPGAGFMAKVKEAYSYGFAAEQSTLLAQGKPNDDATYQSARDAGRAAEIATVSQFLGGVQIDHFVEITMVAFYQVALAIQPITVCVNRATQDTFSGADFRAGMQQINAQQAMSFVRQRRDTSDPTYNFTDLDRSRRQQAFIASVLHQLKQAGTLTDLPKMEAVLDAVSKNMAIDRGLDLLEFSQQASSLRGGNISFTTLPILGFGTSPEGASINLVDVGQIRATVRDLLAPKPPQPTTPPPAIPTPAASTPAASASASSESGGEASSGGTDSTGAAAPSSSLSPDAASTTASPAPTTYADWQGPLQGGGIPCVK</sequence>
<evidence type="ECO:0000256" key="2">
    <source>
        <dbReference type="SAM" id="MobiDB-lite"/>
    </source>
</evidence>